<proteinExistence type="predicted"/>
<evidence type="ECO:0000256" key="1">
    <source>
        <dbReference type="SAM" id="MobiDB-lite"/>
    </source>
</evidence>
<protein>
    <submittedName>
        <fullName evidence="3">Uncharacterized protein</fullName>
    </submittedName>
</protein>
<feature type="transmembrane region" description="Helical" evidence="2">
    <location>
        <begin position="44"/>
        <end position="62"/>
    </location>
</feature>
<organism evidence="3 4">
    <name type="scientific">Streptomyces antioxidans</name>
    <dbReference type="NCBI Taxonomy" id="1507734"/>
    <lineage>
        <taxon>Bacteria</taxon>
        <taxon>Bacillati</taxon>
        <taxon>Actinomycetota</taxon>
        <taxon>Actinomycetes</taxon>
        <taxon>Kitasatosporales</taxon>
        <taxon>Streptomycetaceae</taxon>
        <taxon>Streptomyces</taxon>
    </lineage>
</organism>
<comment type="caution">
    <text evidence="3">The sequence shown here is derived from an EMBL/GenBank/DDBJ whole genome shotgun (WGS) entry which is preliminary data.</text>
</comment>
<keyword evidence="2" id="KW-1133">Transmembrane helix</keyword>
<keyword evidence="4" id="KW-1185">Reference proteome</keyword>
<accession>A0A1V4CQV6</accession>
<evidence type="ECO:0000256" key="2">
    <source>
        <dbReference type="SAM" id="Phobius"/>
    </source>
</evidence>
<evidence type="ECO:0000313" key="4">
    <source>
        <dbReference type="Proteomes" id="UP000033615"/>
    </source>
</evidence>
<gene>
    <name evidence="3" type="ORF">VT50_0237600</name>
</gene>
<dbReference type="AlphaFoldDB" id="A0A1V4CQV6"/>
<keyword evidence="2" id="KW-0812">Transmembrane</keyword>
<dbReference type="EMBL" id="LAKD02000206">
    <property type="protein sequence ID" value="OPF67921.1"/>
    <property type="molecule type" value="Genomic_DNA"/>
</dbReference>
<reference evidence="3" key="1">
    <citation type="submission" date="2016-12" db="EMBL/GenBank/DDBJ databases">
        <title>Genome sequence of Streptomyces antioxidans MUSC 164.</title>
        <authorList>
            <person name="Lee L.-H."/>
            <person name="Ser H.-L."/>
        </authorList>
    </citation>
    <scope>NUCLEOTIDE SEQUENCE [LARGE SCALE GENOMIC DNA]</scope>
    <source>
        <strain evidence="3">MUSC 164</strain>
    </source>
</reference>
<feature type="region of interest" description="Disordered" evidence="1">
    <location>
        <begin position="224"/>
        <end position="249"/>
    </location>
</feature>
<keyword evidence="2" id="KW-0472">Membrane</keyword>
<sequence>MTARRGQVTGVMRMVLRALLAAIVGGVVGTAAYSISQTGGQRLSIVVGCLIGVAVVLGTELYRRSARLTDVQLVVLGSQMSFKAKTDMRQAAQRMFFQAATRIATRPLEDGTGNLREALTSLKTLFDLYREPLESESTPPPPARGDSVYELALDILNFELAPFLAKWHPRLREFEESHPDQDESAWPENAAFREELRMLQENLRHYVIGLGEIAGIRDPERHLHRSSWSTTRGGSAVPRQQAADPGTTR</sequence>
<dbReference type="Proteomes" id="UP000033615">
    <property type="component" value="Unassembled WGS sequence"/>
</dbReference>
<evidence type="ECO:0000313" key="3">
    <source>
        <dbReference type="EMBL" id="OPF67921.1"/>
    </source>
</evidence>
<name>A0A1V4CQV6_9ACTN</name>